<comment type="caution">
    <text evidence="2">The sequence shown here is derived from an EMBL/GenBank/DDBJ whole genome shotgun (WGS) entry which is preliminary data.</text>
</comment>
<dbReference type="InterPro" id="IPR012338">
    <property type="entry name" value="Beta-lactam/transpept-like"/>
</dbReference>
<gene>
    <name evidence="2" type="primary">ampC_4</name>
    <name evidence="2" type="ORF">Ssi02_53310</name>
</gene>
<dbReference type="Gene3D" id="3.40.710.10">
    <property type="entry name" value="DD-peptidase/beta-lactamase superfamily"/>
    <property type="match status" value="1"/>
</dbReference>
<dbReference type="InterPro" id="IPR050491">
    <property type="entry name" value="AmpC-like"/>
</dbReference>
<dbReference type="PANTHER" id="PTHR46825">
    <property type="entry name" value="D-ALANYL-D-ALANINE-CARBOXYPEPTIDASE/ENDOPEPTIDASE AMPH"/>
    <property type="match status" value="1"/>
</dbReference>
<keyword evidence="3" id="KW-1185">Reference proteome</keyword>
<dbReference type="AlphaFoldDB" id="A0A919V7G5"/>
<accession>A0A919V7G5</accession>
<keyword evidence="2" id="KW-0378">Hydrolase</keyword>
<dbReference type="RefSeq" id="WP_204030186.1">
    <property type="nucleotide sequence ID" value="NZ_BOOW01000033.1"/>
</dbReference>
<sequence length="442" mass="46742">MNVREWLDERLAPLAKECDVPGAAVAVLSGGEIVDAAAGVLNTATGYPVTTDSVFQIGSIAKVWTATLVMRLVDEGRLDLDRPVADYLPGFRVTDPEVSATVTARHLLSHVSGIEGDLYLDTGPGDDALERFIATLEETAPQSFAPGELFSYCNTGYCVLGRVVEVLTGHTFEAEVAERLVAPLGLETVVTSAAEAIVRRVAIGHFDGVPTPVWAMPRSNAPAGATLTMSARDLMVFTGAHLRGGRPILSAESARAMREPQIALPPRTGRRGSHWALGWELFSWEGGTVFGHDGNSVGQTAFLRVVPERNVAVALLTNGGRSTELFQRLFPPLLSGLAGVTVPAAATPPEHPPAVDPRRFTGRYASRALSVEVAEAGRGFTLTLRDDEEIQSLDAVALDADTLISVDAVPDSGAHMSVAFVGDAGGGARFLHLGRALPRVAD</sequence>
<organism evidence="2 3">
    <name type="scientific">Sinosporangium siamense</name>
    <dbReference type="NCBI Taxonomy" id="1367973"/>
    <lineage>
        <taxon>Bacteria</taxon>
        <taxon>Bacillati</taxon>
        <taxon>Actinomycetota</taxon>
        <taxon>Actinomycetes</taxon>
        <taxon>Streptosporangiales</taxon>
        <taxon>Streptosporangiaceae</taxon>
        <taxon>Sinosporangium</taxon>
    </lineage>
</organism>
<dbReference type="Proteomes" id="UP000606172">
    <property type="component" value="Unassembled WGS sequence"/>
</dbReference>
<dbReference type="SUPFAM" id="SSF56601">
    <property type="entry name" value="beta-lactamase/transpeptidase-like"/>
    <property type="match status" value="1"/>
</dbReference>
<feature type="domain" description="Beta-lactamase-related" evidence="1">
    <location>
        <begin position="8"/>
        <end position="326"/>
    </location>
</feature>
<dbReference type="GO" id="GO:0016787">
    <property type="term" value="F:hydrolase activity"/>
    <property type="evidence" value="ECO:0007669"/>
    <property type="project" value="UniProtKB-KW"/>
</dbReference>
<dbReference type="Pfam" id="PF00144">
    <property type="entry name" value="Beta-lactamase"/>
    <property type="match status" value="1"/>
</dbReference>
<dbReference type="EMBL" id="BOOW01000033">
    <property type="protein sequence ID" value="GII95100.1"/>
    <property type="molecule type" value="Genomic_DNA"/>
</dbReference>
<evidence type="ECO:0000313" key="2">
    <source>
        <dbReference type="EMBL" id="GII95100.1"/>
    </source>
</evidence>
<dbReference type="PANTHER" id="PTHR46825:SF8">
    <property type="entry name" value="BETA-LACTAMASE-RELATED"/>
    <property type="match status" value="1"/>
</dbReference>
<name>A0A919V7G5_9ACTN</name>
<protein>
    <submittedName>
        <fullName evidence="2">Serine hydrolase</fullName>
    </submittedName>
</protein>
<dbReference type="InterPro" id="IPR001466">
    <property type="entry name" value="Beta-lactam-related"/>
</dbReference>
<proteinExistence type="predicted"/>
<evidence type="ECO:0000313" key="3">
    <source>
        <dbReference type="Proteomes" id="UP000606172"/>
    </source>
</evidence>
<reference evidence="2" key="1">
    <citation type="submission" date="2021-01" db="EMBL/GenBank/DDBJ databases">
        <title>Whole genome shotgun sequence of Sinosporangium siamense NBRC 109515.</title>
        <authorList>
            <person name="Komaki H."/>
            <person name="Tamura T."/>
        </authorList>
    </citation>
    <scope>NUCLEOTIDE SEQUENCE</scope>
    <source>
        <strain evidence="2">NBRC 109515</strain>
    </source>
</reference>
<evidence type="ECO:0000259" key="1">
    <source>
        <dbReference type="Pfam" id="PF00144"/>
    </source>
</evidence>